<proteinExistence type="predicted"/>
<name>A0AAD9BNA4_DISEL</name>
<gene>
    <name evidence="2" type="ORF">KUDE01_029619</name>
</gene>
<organism evidence="2 3">
    <name type="scientific">Dissostichus eleginoides</name>
    <name type="common">Patagonian toothfish</name>
    <name type="synonym">Dissostichus amissus</name>
    <dbReference type="NCBI Taxonomy" id="100907"/>
    <lineage>
        <taxon>Eukaryota</taxon>
        <taxon>Metazoa</taxon>
        <taxon>Chordata</taxon>
        <taxon>Craniata</taxon>
        <taxon>Vertebrata</taxon>
        <taxon>Euteleostomi</taxon>
        <taxon>Actinopterygii</taxon>
        <taxon>Neopterygii</taxon>
        <taxon>Teleostei</taxon>
        <taxon>Neoteleostei</taxon>
        <taxon>Acanthomorphata</taxon>
        <taxon>Eupercaria</taxon>
        <taxon>Perciformes</taxon>
        <taxon>Notothenioidei</taxon>
        <taxon>Nototheniidae</taxon>
        <taxon>Dissostichus</taxon>
    </lineage>
</organism>
<dbReference type="AlphaFoldDB" id="A0AAD9BNA4"/>
<dbReference type="EMBL" id="JASDAP010000020">
    <property type="protein sequence ID" value="KAK1885901.1"/>
    <property type="molecule type" value="Genomic_DNA"/>
</dbReference>
<evidence type="ECO:0000256" key="1">
    <source>
        <dbReference type="SAM" id="MobiDB-lite"/>
    </source>
</evidence>
<protein>
    <submittedName>
        <fullName evidence="2">2-succinyl-5-enolpyruvyl-6-hydroxy-3-cyclohexene-1-carboxylate synthase</fullName>
    </submittedName>
</protein>
<evidence type="ECO:0000313" key="3">
    <source>
        <dbReference type="Proteomes" id="UP001228049"/>
    </source>
</evidence>
<evidence type="ECO:0000313" key="2">
    <source>
        <dbReference type="EMBL" id="KAK1885901.1"/>
    </source>
</evidence>
<keyword evidence="3" id="KW-1185">Reference proteome</keyword>
<dbReference type="Proteomes" id="UP001228049">
    <property type="component" value="Unassembled WGS sequence"/>
</dbReference>
<accession>A0AAD9BNA4</accession>
<reference evidence="2" key="1">
    <citation type="submission" date="2023-04" db="EMBL/GenBank/DDBJ databases">
        <title>Chromosome-level genome of Chaenocephalus aceratus.</title>
        <authorList>
            <person name="Park H."/>
        </authorList>
    </citation>
    <scope>NUCLEOTIDE SEQUENCE</scope>
    <source>
        <strain evidence="2">DE</strain>
        <tissue evidence="2">Muscle</tissue>
    </source>
</reference>
<feature type="region of interest" description="Disordered" evidence="1">
    <location>
        <begin position="72"/>
        <end position="130"/>
    </location>
</feature>
<comment type="caution">
    <text evidence="2">The sequence shown here is derived from an EMBL/GenBank/DDBJ whole genome shotgun (WGS) entry which is preliminary data.</text>
</comment>
<feature type="compositionally biased region" description="Polar residues" evidence="1">
    <location>
        <begin position="79"/>
        <end position="103"/>
    </location>
</feature>
<sequence>MKARSLSVCVDVYQPWSRLSLVEVAAQCLKTNPPKTERDLRGRPVCGYGRNPSVCMSVCVCAAQRSDVQPSDLSGVHGTLSSPLQTSAHTTSEQSQQISSCSVPSGCDEQRSSSVQTEPGETAGGGFRNTAGNIQHIQHFHLEINILTTLQKTATVSISQQVVSHHSHK</sequence>